<evidence type="ECO:0000313" key="1">
    <source>
        <dbReference type="EMBL" id="AXY75698.1"/>
    </source>
</evidence>
<accession>A0A3B7MNI1</accession>
<organism evidence="1 2">
    <name type="scientific">Paraflavitalea soli</name>
    <dbReference type="NCBI Taxonomy" id="2315862"/>
    <lineage>
        <taxon>Bacteria</taxon>
        <taxon>Pseudomonadati</taxon>
        <taxon>Bacteroidota</taxon>
        <taxon>Chitinophagia</taxon>
        <taxon>Chitinophagales</taxon>
        <taxon>Chitinophagaceae</taxon>
        <taxon>Paraflavitalea</taxon>
    </lineage>
</organism>
<dbReference type="Proteomes" id="UP000263900">
    <property type="component" value="Chromosome"/>
</dbReference>
<dbReference type="EMBL" id="CP032157">
    <property type="protein sequence ID" value="AXY75698.1"/>
    <property type="molecule type" value="Genomic_DNA"/>
</dbReference>
<proteinExistence type="predicted"/>
<sequence length="157" mass="17158">MKNMRYITICAGILLVLACGKDKPATKPSIKIKSVSGNIVPPSGGLQITLEFSDKEGDVNDSLFVKKIRLNTIPPVSGTTIRDSFWLMIPDFPAKSNGEIILNLDYQNHLISAAQAPNDPNDPTKKISDTIIMRFALQDKGGNTSDTVNTDKIVIMR</sequence>
<keyword evidence="2" id="KW-1185">Reference proteome</keyword>
<gene>
    <name evidence="1" type="ORF">D3H65_17685</name>
</gene>
<evidence type="ECO:0000313" key="2">
    <source>
        <dbReference type="Proteomes" id="UP000263900"/>
    </source>
</evidence>
<name>A0A3B7MNI1_9BACT</name>
<dbReference type="AlphaFoldDB" id="A0A3B7MNI1"/>
<evidence type="ECO:0008006" key="3">
    <source>
        <dbReference type="Google" id="ProtNLM"/>
    </source>
</evidence>
<dbReference type="PROSITE" id="PS51257">
    <property type="entry name" value="PROKAR_LIPOPROTEIN"/>
    <property type="match status" value="1"/>
</dbReference>
<protein>
    <recommendedName>
        <fullName evidence="3">DUF4625 domain-containing protein</fullName>
    </recommendedName>
</protein>
<reference evidence="1 2" key="1">
    <citation type="submission" date="2018-09" db="EMBL/GenBank/DDBJ databases">
        <title>Genome sequencing of strain 6GH32-13.</title>
        <authorList>
            <person name="Weon H.-Y."/>
            <person name="Heo J."/>
            <person name="Kwon S.-W."/>
        </authorList>
    </citation>
    <scope>NUCLEOTIDE SEQUENCE [LARGE SCALE GENOMIC DNA]</scope>
    <source>
        <strain evidence="1 2">5GH32-13</strain>
    </source>
</reference>
<dbReference type="OrthoDB" id="658746at2"/>
<dbReference type="KEGG" id="pseg:D3H65_17685"/>